<sequence length="50" mass="5610">MEFNINEGGPDENLDVVQVVEALLECRDGAWFYKNIPRQVNSVQCTEAAP</sequence>
<protein>
    <submittedName>
        <fullName evidence="1">Uncharacterized protein</fullName>
    </submittedName>
</protein>
<name>A0A3P6TBN0_CYLGO</name>
<gene>
    <name evidence="1" type="ORF">CGOC_LOCUS5671</name>
</gene>
<dbReference type="OrthoDB" id="5834609at2759"/>
<evidence type="ECO:0000313" key="1">
    <source>
        <dbReference type="EMBL" id="VDK63288.1"/>
    </source>
</evidence>
<reference evidence="1 2" key="1">
    <citation type="submission" date="2018-11" db="EMBL/GenBank/DDBJ databases">
        <authorList>
            <consortium name="Pathogen Informatics"/>
        </authorList>
    </citation>
    <scope>NUCLEOTIDE SEQUENCE [LARGE SCALE GENOMIC DNA]</scope>
</reference>
<keyword evidence="2" id="KW-1185">Reference proteome</keyword>
<proteinExistence type="predicted"/>
<dbReference type="EMBL" id="UYRV01017499">
    <property type="protein sequence ID" value="VDK63288.1"/>
    <property type="molecule type" value="Genomic_DNA"/>
</dbReference>
<evidence type="ECO:0000313" key="2">
    <source>
        <dbReference type="Proteomes" id="UP000271889"/>
    </source>
</evidence>
<dbReference type="Proteomes" id="UP000271889">
    <property type="component" value="Unassembled WGS sequence"/>
</dbReference>
<organism evidence="1 2">
    <name type="scientific">Cylicostephanus goldi</name>
    <name type="common">Nematode worm</name>
    <dbReference type="NCBI Taxonomy" id="71465"/>
    <lineage>
        <taxon>Eukaryota</taxon>
        <taxon>Metazoa</taxon>
        <taxon>Ecdysozoa</taxon>
        <taxon>Nematoda</taxon>
        <taxon>Chromadorea</taxon>
        <taxon>Rhabditida</taxon>
        <taxon>Rhabditina</taxon>
        <taxon>Rhabditomorpha</taxon>
        <taxon>Strongyloidea</taxon>
        <taxon>Strongylidae</taxon>
        <taxon>Cylicostephanus</taxon>
    </lineage>
</organism>
<dbReference type="AlphaFoldDB" id="A0A3P6TBN0"/>
<accession>A0A3P6TBN0</accession>